<dbReference type="Proteomes" id="UP000612956">
    <property type="component" value="Unassembled WGS sequence"/>
</dbReference>
<accession>A0A917VCQ7</accession>
<dbReference type="AlphaFoldDB" id="A0A917VCQ7"/>
<dbReference type="RefSeq" id="WP_188830503.1">
    <property type="nucleotide sequence ID" value="NZ_BMMW01000004.1"/>
</dbReference>
<dbReference type="SUPFAM" id="SSF53474">
    <property type="entry name" value="alpha/beta-Hydrolases"/>
    <property type="match status" value="1"/>
</dbReference>
<dbReference type="GO" id="GO:0016787">
    <property type="term" value="F:hydrolase activity"/>
    <property type="evidence" value="ECO:0007669"/>
    <property type="project" value="UniProtKB-KW"/>
</dbReference>
<dbReference type="GO" id="GO:0016020">
    <property type="term" value="C:membrane"/>
    <property type="evidence" value="ECO:0007669"/>
    <property type="project" value="TreeGrafter"/>
</dbReference>
<reference evidence="3" key="1">
    <citation type="journal article" date="2014" name="Int. J. Syst. Evol. Microbiol.">
        <title>Complete genome sequence of Corynebacterium casei LMG S-19264T (=DSM 44701T), isolated from a smear-ripened cheese.</title>
        <authorList>
            <consortium name="US DOE Joint Genome Institute (JGI-PGF)"/>
            <person name="Walter F."/>
            <person name="Albersmeier A."/>
            <person name="Kalinowski J."/>
            <person name="Ruckert C."/>
        </authorList>
    </citation>
    <scope>NUCLEOTIDE SEQUENCE</scope>
    <source>
        <strain evidence="3">CGMCC 4.7278</strain>
    </source>
</reference>
<evidence type="ECO:0000259" key="2">
    <source>
        <dbReference type="Pfam" id="PF12697"/>
    </source>
</evidence>
<keyword evidence="4" id="KW-1185">Reference proteome</keyword>
<dbReference type="Pfam" id="PF12697">
    <property type="entry name" value="Abhydrolase_6"/>
    <property type="match status" value="1"/>
</dbReference>
<dbReference type="InterPro" id="IPR050266">
    <property type="entry name" value="AB_hydrolase_sf"/>
</dbReference>
<dbReference type="InterPro" id="IPR029058">
    <property type="entry name" value="AB_hydrolase_fold"/>
</dbReference>
<dbReference type="EMBL" id="BMMW01000004">
    <property type="protein sequence ID" value="GGK63179.1"/>
    <property type="molecule type" value="Genomic_DNA"/>
</dbReference>
<dbReference type="PANTHER" id="PTHR43798">
    <property type="entry name" value="MONOACYLGLYCEROL LIPASE"/>
    <property type="match status" value="1"/>
</dbReference>
<dbReference type="InterPro" id="IPR000073">
    <property type="entry name" value="AB_hydrolase_1"/>
</dbReference>
<dbReference type="PANTHER" id="PTHR43798:SF31">
    <property type="entry name" value="AB HYDROLASE SUPERFAMILY PROTEIN YCLE"/>
    <property type="match status" value="1"/>
</dbReference>
<evidence type="ECO:0000256" key="1">
    <source>
        <dbReference type="ARBA" id="ARBA00022801"/>
    </source>
</evidence>
<proteinExistence type="predicted"/>
<protein>
    <recommendedName>
        <fullName evidence="2">AB hydrolase-1 domain-containing protein</fullName>
    </recommendedName>
</protein>
<feature type="domain" description="AB hydrolase-1" evidence="2">
    <location>
        <begin position="49"/>
        <end position="272"/>
    </location>
</feature>
<comment type="caution">
    <text evidence="3">The sequence shown here is derived from an EMBL/GenBank/DDBJ whole genome shotgun (WGS) entry which is preliminary data.</text>
</comment>
<evidence type="ECO:0000313" key="4">
    <source>
        <dbReference type="Proteomes" id="UP000612956"/>
    </source>
</evidence>
<keyword evidence="1" id="KW-0378">Hydrolase</keyword>
<organism evidence="3 4">
    <name type="scientific">Nocardia camponoti</name>
    <dbReference type="NCBI Taxonomy" id="1616106"/>
    <lineage>
        <taxon>Bacteria</taxon>
        <taxon>Bacillati</taxon>
        <taxon>Actinomycetota</taxon>
        <taxon>Actinomycetes</taxon>
        <taxon>Mycobacteriales</taxon>
        <taxon>Nocardiaceae</taxon>
        <taxon>Nocardia</taxon>
    </lineage>
</organism>
<evidence type="ECO:0000313" key="3">
    <source>
        <dbReference type="EMBL" id="GGK63179.1"/>
    </source>
</evidence>
<gene>
    <name evidence="3" type="ORF">GCM10011591_39320</name>
</gene>
<dbReference type="Gene3D" id="3.40.50.1820">
    <property type="entry name" value="alpha/beta hydrolase"/>
    <property type="match status" value="1"/>
</dbReference>
<sequence length="293" mass="32643">MDFAKPETVDLRYRRGKRCPTRNGGELYFETDGSGAPIVCLNNFFIVAPAWRNFTARLSERYTVVKYDLQNQGVSSQRGLDFEFSEYSEDLLDLIDLLEFDRVTLIGSSISTLIARDFAVRYPERIQSLVLVGPAFSPYGGMQLQIILRDWLHRLDKGGARSIFEYLYPLVFTNAEIERGGAVSYLGMREHFLALNSEAQVRACVTAAMRSSGDPKLLQQITSPTLLMVGDADYLWSASALEDGCALVPRAVGKIISRSGHMPMIDATDAFENAILEFLDQIDEGDQRLGASG</sequence>
<reference evidence="3" key="2">
    <citation type="submission" date="2020-09" db="EMBL/GenBank/DDBJ databases">
        <authorList>
            <person name="Sun Q."/>
            <person name="Zhou Y."/>
        </authorList>
    </citation>
    <scope>NUCLEOTIDE SEQUENCE</scope>
    <source>
        <strain evidence="3">CGMCC 4.7278</strain>
    </source>
</reference>
<dbReference type="PRINTS" id="PR00111">
    <property type="entry name" value="ABHYDROLASE"/>
</dbReference>
<name>A0A917VCQ7_9NOCA</name>